<evidence type="ECO:0000259" key="1">
    <source>
        <dbReference type="PROSITE" id="PS50943"/>
    </source>
</evidence>
<name>A0A395W9V9_9FIRM</name>
<dbReference type="SUPFAM" id="SSF47413">
    <property type="entry name" value="lambda repressor-like DNA-binding domains"/>
    <property type="match status" value="1"/>
</dbReference>
<protein>
    <recommendedName>
        <fullName evidence="1">HTH cro/C1-type domain-containing protein</fullName>
    </recommendedName>
</protein>
<dbReference type="RefSeq" id="WP_118325017.1">
    <property type="nucleotide sequence ID" value="NZ_CAUBVL010000003.1"/>
</dbReference>
<gene>
    <name evidence="2" type="ORF">DWW32_05210</name>
</gene>
<reference evidence="2 3" key="1">
    <citation type="submission" date="2018-08" db="EMBL/GenBank/DDBJ databases">
        <title>A genome reference for cultivated species of the human gut microbiota.</title>
        <authorList>
            <person name="Zou Y."/>
            <person name="Xue W."/>
            <person name="Luo G."/>
        </authorList>
    </citation>
    <scope>NUCLEOTIDE SEQUENCE [LARGE SCALE GENOMIC DNA]</scope>
    <source>
        <strain evidence="2 3">AF15-20</strain>
    </source>
</reference>
<dbReference type="GO" id="GO:0003677">
    <property type="term" value="F:DNA binding"/>
    <property type="evidence" value="ECO:0007669"/>
    <property type="project" value="InterPro"/>
</dbReference>
<dbReference type="AlphaFoldDB" id="A0A395W9V9"/>
<evidence type="ECO:0000313" key="2">
    <source>
        <dbReference type="EMBL" id="RGU92198.1"/>
    </source>
</evidence>
<dbReference type="InterPro" id="IPR010982">
    <property type="entry name" value="Lambda_DNA-bd_dom_sf"/>
</dbReference>
<comment type="caution">
    <text evidence="2">The sequence shown here is derived from an EMBL/GenBank/DDBJ whole genome shotgun (WGS) entry which is preliminary data.</text>
</comment>
<dbReference type="Proteomes" id="UP000265489">
    <property type="component" value="Unassembled WGS sequence"/>
</dbReference>
<evidence type="ECO:0000313" key="3">
    <source>
        <dbReference type="Proteomes" id="UP000265489"/>
    </source>
</evidence>
<dbReference type="EMBL" id="QRYQ01000007">
    <property type="protein sequence ID" value="RGU92198.1"/>
    <property type="molecule type" value="Genomic_DNA"/>
</dbReference>
<sequence length="90" mass="10197">MICNERLIAIPPSATILEQLKDRNMTQKQLGSFLELSDEKMSLLMKGELELTQDVADQLEDALGIPSLFWLNLEGMYRNKLKKISKASTV</sequence>
<dbReference type="GeneID" id="66579456"/>
<dbReference type="Gene3D" id="1.10.260.40">
    <property type="entry name" value="lambda repressor-like DNA-binding domains"/>
    <property type="match status" value="1"/>
</dbReference>
<dbReference type="PROSITE" id="PS50943">
    <property type="entry name" value="HTH_CROC1"/>
    <property type="match status" value="1"/>
</dbReference>
<dbReference type="InterPro" id="IPR001387">
    <property type="entry name" value="Cro/C1-type_HTH"/>
</dbReference>
<feature type="domain" description="HTH cro/C1-type" evidence="1">
    <location>
        <begin position="16"/>
        <end position="71"/>
    </location>
</feature>
<proteinExistence type="predicted"/>
<organism evidence="2 3">
    <name type="scientific">Holdemanella biformis</name>
    <dbReference type="NCBI Taxonomy" id="1735"/>
    <lineage>
        <taxon>Bacteria</taxon>
        <taxon>Bacillati</taxon>
        <taxon>Bacillota</taxon>
        <taxon>Erysipelotrichia</taxon>
        <taxon>Erysipelotrichales</taxon>
        <taxon>Erysipelotrichaceae</taxon>
        <taxon>Holdemanella</taxon>
    </lineage>
</organism>
<accession>A0A395W9V9</accession>